<keyword evidence="3" id="KW-0804">Transcription</keyword>
<dbReference type="PROSITE" id="PS01124">
    <property type="entry name" value="HTH_ARAC_FAMILY_2"/>
    <property type="match status" value="1"/>
</dbReference>
<keyword evidence="2" id="KW-0238">DNA-binding</keyword>
<dbReference type="Proteomes" id="UP000029518">
    <property type="component" value="Chromosome"/>
</dbReference>
<evidence type="ECO:0000256" key="1">
    <source>
        <dbReference type="ARBA" id="ARBA00023015"/>
    </source>
</evidence>
<proteinExistence type="predicted"/>
<evidence type="ECO:0000313" key="6">
    <source>
        <dbReference type="Proteomes" id="UP000029518"/>
    </source>
</evidence>
<organism evidence="5 6">
    <name type="scientific">Paenibacillus borealis</name>
    <dbReference type="NCBI Taxonomy" id="160799"/>
    <lineage>
        <taxon>Bacteria</taxon>
        <taxon>Bacillati</taxon>
        <taxon>Bacillota</taxon>
        <taxon>Bacilli</taxon>
        <taxon>Bacillales</taxon>
        <taxon>Paenibacillaceae</taxon>
        <taxon>Paenibacillus</taxon>
    </lineage>
</organism>
<dbReference type="OrthoDB" id="247151at2"/>
<dbReference type="RefSeq" id="WP_042210574.1">
    <property type="nucleotide sequence ID" value="NZ_CP009285.1"/>
</dbReference>
<dbReference type="Gene3D" id="1.10.10.60">
    <property type="entry name" value="Homeodomain-like"/>
    <property type="match status" value="2"/>
</dbReference>
<dbReference type="HOGENOM" id="CLU_036605_5_0_9"/>
<name>A0A089L416_PAEBO</name>
<evidence type="ECO:0000256" key="3">
    <source>
        <dbReference type="ARBA" id="ARBA00023163"/>
    </source>
</evidence>
<dbReference type="PANTHER" id="PTHR43280">
    <property type="entry name" value="ARAC-FAMILY TRANSCRIPTIONAL REGULATOR"/>
    <property type="match status" value="1"/>
</dbReference>
<feature type="domain" description="HTH araC/xylS-type" evidence="4">
    <location>
        <begin position="309"/>
        <end position="407"/>
    </location>
</feature>
<keyword evidence="6" id="KW-1185">Reference proteome</keyword>
<dbReference type="PRINTS" id="PR00032">
    <property type="entry name" value="HTHARAC"/>
</dbReference>
<dbReference type="SUPFAM" id="SSF46689">
    <property type="entry name" value="Homeodomain-like"/>
    <property type="match status" value="2"/>
</dbReference>
<dbReference type="Pfam" id="PF12833">
    <property type="entry name" value="HTH_18"/>
    <property type="match status" value="1"/>
</dbReference>
<dbReference type="InterPro" id="IPR009057">
    <property type="entry name" value="Homeodomain-like_sf"/>
</dbReference>
<dbReference type="InterPro" id="IPR018062">
    <property type="entry name" value="HTH_AraC-typ_CS"/>
</dbReference>
<dbReference type="InterPro" id="IPR018060">
    <property type="entry name" value="HTH_AraC"/>
</dbReference>
<dbReference type="PROSITE" id="PS00041">
    <property type="entry name" value="HTH_ARAC_FAMILY_1"/>
    <property type="match status" value="1"/>
</dbReference>
<evidence type="ECO:0000259" key="4">
    <source>
        <dbReference type="PROSITE" id="PS01124"/>
    </source>
</evidence>
<evidence type="ECO:0000256" key="2">
    <source>
        <dbReference type="ARBA" id="ARBA00023125"/>
    </source>
</evidence>
<dbReference type="GO" id="GO:0003700">
    <property type="term" value="F:DNA-binding transcription factor activity"/>
    <property type="evidence" value="ECO:0007669"/>
    <property type="project" value="InterPro"/>
</dbReference>
<dbReference type="SMART" id="SM00342">
    <property type="entry name" value="HTH_ARAC"/>
    <property type="match status" value="1"/>
</dbReference>
<dbReference type="PANTHER" id="PTHR43280:SF28">
    <property type="entry name" value="HTH-TYPE TRANSCRIPTIONAL ACTIVATOR RHAS"/>
    <property type="match status" value="1"/>
</dbReference>
<dbReference type="KEGG" id="pbd:PBOR_04115"/>
<protein>
    <recommendedName>
        <fullName evidence="4">HTH araC/xylS-type domain-containing protein</fullName>
    </recommendedName>
</protein>
<reference evidence="5" key="1">
    <citation type="submission" date="2014-08" db="EMBL/GenBank/DDBJ databases">
        <title>Comparative genomics of the Paenibacillus odorifer group.</title>
        <authorList>
            <person name="den Bakker H.C."/>
            <person name="Tsai Y.-C.Y.-C."/>
            <person name="Martin N."/>
            <person name="Korlach J."/>
            <person name="Wiedmann M."/>
        </authorList>
    </citation>
    <scope>NUCLEOTIDE SEQUENCE [LARGE SCALE GENOMIC DNA]</scope>
    <source>
        <strain evidence="5">DSM 13188</strain>
    </source>
</reference>
<dbReference type="AlphaFoldDB" id="A0A089L416"/>
<accession>A0A089L416</accession>
<dbReference type="GO" id="GO:0043565">
    <property type="term" value="F:sequence-specific DNA binding"/>
    <property type="evidence" value="ECO:0007669"/>
    <property type="project" value="InterPro"/>
</dbReference>
<evidence type="ECO:0000313" key="5">
    <source>
        <dbReference type="EMBL" id="AIQ56231.1"/>
    </source>
</evidence>
<dbReference type="InterPro" id="IPR020449">
    <property type="entry name" value="Tscrpt_reg_AraC-type_HTH"/>
</dbReference>
<keyword evidence="1" id="KW-0805">Transcription regulation</keyword>
<gene>
    <name evidence="5" type="ORF">PBOR_04115</name>
</gene>
<dbReference type="EMBL" id="CP009285">
    <property type="protein sequence ID" value="AIQ56231.1"/>
    <property type="molecule type" value="Genomic_DNA"/>
</dbReference>
<sequence length="416" mass="47902">MNNTLETLHNHFQKIGFVINTLTKMDVRIIAPNGTVLLQQVNHEIPAVLHNINHDFSVINSSLENHPPTSFFYYVNSYNLGYIAAGIWIKQEFCGSIAIGPLLSSNSSEDSMSYIMASDQLTNDQRKPLWKFYESLPVISRLEKDALGDLLVRLSNYEPLQVHEIALQPQPHPSDERIQILAENNKMIEERYEGEKIFIDLISKGDKKAVQMIAKDPDFLFQMFLNRFPGQPIRGVKNSLVVLNTLCRIAAEMGGVHPMFIHHISGKFSILIEKVSSLQQRNSMLIQIVNEYCEMIYTYSTRNYSSIVKKAVDYIQFYLGHPLTLQEIADAIPMNSTHLSRKFKEETNMNVIEYIHFMRIENAKLYLLRGKYSITEIAFMIGYNDANYFARVFKKFTASTPSQYIKNCEKRPVHRS</sequence>